<dbReference type="GO" id="GO:0031514">
    <property type="term" value="C:motile cilium"/>
    <property type="evidence" value="ECO:0007669"/>
    <property type="project" value="TreeGrafter"/>
</dbReference>
<comment type="caution">
    <text evidence="4">The sequence shown here is derived from an EMBL/GenBank/DDBJ whole genome shotgun (WGS) entry which is preliminary data.</text>
</comment>
<dbReference type="Proteomes" id="UP001461498">
    <property type="component" value="Unassembled WGS sequence"/>
</dbReference>
<name>A0AAW1DCK7_9HEMI</name>
<protein>
    <submittedName>
        <fullName evidence="4">Uncharacterized protein</fullName>
    </submittedName>
</protein>
<accession>A0AAW1DCK7</accession>
<proteinExistence type="predicted"/>
<dbReference type="PANTHER" id="PTHR44314:SF1">
    <property type="entry name" value="CILIA- AND FLAGELLA-ASSOCIATED PROTEIN 70"/>
    <property type="match status" value="1"/>
</dbReference>
<gene>
    <name evidence="4" type="ORF">O3M35_007619</name>
</gene>
<evidence type="ECO:0000256" key="2">
    <source>
        <dbReference type="ARBA" id="ARBA00022803"/>
    </source>
</evidence>
<evidence type="ECO:0000313" key="5">
    <source>
        <dbReference type="Proteomes" id="UP001461498"/>
    </source>
</evidence>
<evidence type="ECO:0000256" key="1">
    <source>
        <dbReference type="ARBA" id="ARBA00022737"/>
    </source>
</evidence>
<feature type="region of interest" description="Disordered" evidence="3">
    <location>
        <begin position="472"/>
        <end position="494"/>
    </location>
</feature>
<sequence length="553" mass="63843">MAKGIDKDDEFTVELDDLLAEEDHQEPEIAGIKFTIEKINNVKRRQYPEKVIVTILLDNEVVESTKPICIEHKRIHDILPGFGEIMFKSKYIFKEEVYTKLVSTPFLLTVSLCGHDEADDGKNKKDKKPDKSSKSSEEDDKEEVHKDYYDPELVIAQAPLDVLPLILGQTEFRENLILETVHPEEENVFLAYGDSIQVSVIMETIFPERLRDTSVDIPRINILTFTMRAIYNAKLPEFVDNCYCVAAIPFLQHYEGENEVLAMPQRNKKFPSVAFTRDIPPNPIYDLLIFEPGLLEYTSSEIGVKKWSTLKQTNGRPAYTKESLVESFLSVKNKLPINLERLECSKGPRVYWNQIHRVALTKEKENTMLKMLVKYRHWPVEVIVSNNPLVGPTDDRKSTLTPTSKQKAPKTEIKHYIAFVNLDNLLYPGVTKTAATAQLYHFDKALAMKYWGLEEPMMKAWLPSLSEEKKIKKPKTKGTELLEEKSDSRESEKKPNIVPVVSHGKPVFLWIDVKVFHPFVELMEFSKIQERSVEAYNNYYHEERFLIKLMSAL</sequence>
<feature type="region of interest" description="Disordered" evidence="3">
    <location>
        <begin position="118"/>
        <end position="144"/>
    </location>
</feature>
<dbReference type="EMBL" id="JAPXFL010000004">
    <property type="protein sequence ID" value="KAK9507845.1"/>
    <property type="molecule type" value="Genomic_DNA"/>
</dbReference>
<keyword evidence="1" id="KW-0677">Repeat</keyword>
<dbReference type="GO" id="GO:0060271">
    <property type="term" value="P:cilium assembly"/>
    <property type="evidence" value="ECO:0007669"/>
    <property type="project" value="TreeGrafter"/>
</dbReference>
<dbReference type="InterPro" id="IPR052628">
    <property type="entry name" value="CFAP70"/>
</dbReference>
<dbReference type="GO" id="GO:0070062">
    <property type="term" value="C:extracellular exosome"/>
    <property type="evidence" value="ECO:0007669"/>
    <property type="project" value="TreeGrafter"/>
</dbReference>
<keyword evidence="5" id="KW-1185">Reference proteome</keyword>
<dbReference type="PANTHER" id="PTHR44314">
    <property type="entry name" value="CILIA- AND FLAGELLA-ASSOCIATED PROTEIN 70"/>
    <property type="match status" value="1"/>
</dbReference>
<dbReference type="GO" id="GO:0003341">
    <property type="term" value="P:cilium movement"/>
    <property type="evidence" value="ECO:0007669"/>
    <property type="project" value="TreeGrafter"/>
</dbReference>
<evidence type="ECO:0000256" key="3">
    <source>
        <dbReference type="SAM" id="MobiDB-lite"/>
    </source>
</evidence>
<keyword evidence="2" id="KW-0802">TPR repeat</keyword>
<dbReference type="AlphaFoldDB" id="A0AAW1DCK7"/>
<reference evidence="4 5" key="1">
    <citation type="submission" date="2022-12" db="EMBL/GenBank/DDBJ databases">
        <title>Chromosome-level genome assembly of true bugs.</title>
        <authorList>
            <person name="Ma L."/>
            <person name="Li H."/>
        </authorList>
    </citation>
    <scope>NUCLEOTIDE SEQUENCE [LARGE SCALE GENOMIC DNA]</scope>
    <source>
        <strain evidence="4">Lab_2022b</strain>
    </source>
</reference>
<organism evidence="4 5">
    <name type="scientific">Rhynocoris fuscipes</name>
    <dbReference type="NCBI Taxonomy" id="488301"/>
    <lineage>
        <taxon>Eukaryota</taxon>
        <taxon>Metazoa</taxon>
        <taxon>Ecdysozoa</taxon>
        <taxon>Arthropoda</taxon>
        <taxon>Hexapoda</taxon>
        <taxon>Insecta</taxon>
        <taxon>Pterygota</taxon>
        <taxon>Neoptera</taxon>
        <taxon>Paraneoptera</taxon>
        <taxon>Hemiptera</taxon>
        <taxon>Heteroptera</taxon>
        <taxon>Panheteroptera</taxon>
        <taxon>Cimicomorpha</taxon>
        <taxon>Reduviidae</taxon>
        <taxon>Harpactorinae</taxon>
        <taxon>Harpactorini</taxon>
        <taxon>Rhynocoris</taxon>
    </lineage>
</organism>
<evidence type="ECO:0000313" key="4">
    <source>
        <dbReference type="EMBL" id="KAK9507845.1"/>
    </source>
</evidence>
<feature type="compositionally biased region" description="Basic and acidic residues" evidence="3">
    <location>
        <begin position="477"/>
        <end position="494"/>
    </location>
</feature>